<dbReference type="AlphaFoldDB" id="C0JWY7"/>
<name>C0JWY7_9CHLO</name>
<dbReference type="EMBL" id="FJ493499">
    <property type="protein sequence ID" value="ACJ71147.1"/>
    <property type="molecule type" value="Genomic_DNA"/>
</dbReference>
<keyword evidence="1" id="KW-0150">Chloroplast</keyword>
<geneLocation type="chloroplast" evidence="1"/>
<proteinExistence type="predicted"/>
<keyword evidence="1" id="KW-0934">Plastid</keyword>
<organism evidence="1">
    <name type="scientific">Pyramimonas parkeae</name>
    <dbReference type="NCBI Taxonomy" id="36894"/>
    <lineage>
        <taxon>Eukaryota</taxon>
        <taxon>Viridiplantae</taxon>
        <taxon>Chlorophyta</taxon>
        <taxon>Pyramimonadophyceae</taxon>
        <taxon>Pyramimonadales</taxon>
        <taxon>Pyramimonadaceae</taxon>
        <taxon>Pyramimonas</taxon>
        <taxon>Pyramimonas subgen. Trichocystis</taxon>
    </lineage>
</organism>
<accession>C0JWY7</accession>
<dbReference type="RefSeq" id="YP_002600885.1">
    <property type="nucleotide sequence ID" value="NC_012099.1"/>
</dbReference>
<evidence type="ECO:0000313" key="1">
    <source>
        <dbReference type="EMBL" id="ACJ71147.1"/>
    </source>
</evidence>
<gene>
    <name evidence="1" type="primary">orf510</name>
</gene>
<dbReference type="GeneID" id="7441033"/>
<protein>
    <submittedName>
        <fullName evidence="1">Uncharacterized protein orf510</fullName>
    </submittedName>
</protein>
<sequence length="510" mass="59838">MFEIRDHFSRDRFISGYTFLAKGPLAEKLFDELFEKENPFMRSTFKLSRLDGKVTKNLEGEDFVFEEKAFATEGLMKKRGFGVKYNKEEEDRYQNKKEILYFCKKGEYKRSKNRIGRAYTKQKRISYEMELKRDATNLKASKNQVSFEYFLLVEPNKEAFLDLLERDFKNFFKPFLEFPLFSPLNLKFFFEDLHDIRETPGDSVYLVLAQNNLNQTHWFFIFCLYFLTSSACKGYLFCEDSRDFFHICFNLDELMGLLARENLTRNRSRVIATLKELVSLRGSQTINANQYRNLPLFGVLNITKYENNRIIIDLEIHRDLFLNISSGCLHVNYSFCNEFFRELDKKYQGKKPSEVQFVFEKILTDLNHNIGPVTLDLNNVFPSCWSYRKKNTQKEFAIFLLHLLEKKNYLSLKELDTNVFSICKKYPKEFIDSPKEFIGSHKNFVTATVNSTSNLGGFEVPCLPDGSFLTSNLKGFEVPCLPDGTGFDNEELISPIRNFDFVADDDDPPF</sequence>
<reference evidence="1" key="1">
    <citation type="journal article" date="2009" name="Mol. Biol. Evol.">
        <title>The chloroplast genomes of the green algae Pyramimonas, Monomastix, and Pycnococcus shed new light on the evolutionary history of prasinophytes and the origin of the secondary chloroplasts of euglenids.</title>
        <authorList>
            <person name="Turmel M."/>
            <person name="Gagnon M.C."/>
            <person name="O'Kelly C.J."/>
            <person name="Otis C."/>
            <person name="Lemieux C."/>
        </authorList>
    </citation>
    <scope>NUCLEOTIDE SEQUENCE</scope>
    <source>
        <strain evidence="1">CCMP 726</strain>
    </source>
</reference>